<dbReference type="Proteomes" id="UP000270342">
    <property type="component" value="Unassembled WGS sequence"/>
</dbReference>
<organism evidence="1 2">
    <name type="scientific">Pararobbsia silviterrae</name>
    <dbReference type="NCBI Taxonomy" id="1792498"/>
    <lineage>
        <taxon>Bacteria</taxon>
        <taxon>Pseudomonadati</taxon>
        <taxon>Pseudomonadota</taxon>
        <taxon>Betaproteobacteria</taxon>
        <taxon>Burkholderiales</taxon>
        <taxon>Burkholderiaceae</taxon>
        <taxon>Pararobbsia</taxon>
    </lineage>
</organism>
<keyword evidence="2" id="KW-1185">Reference proteome</keyword>
<dbReference type="AlphaFoldDB" id="A0A494XKH2"/>
<accession>A0A494XKH2</accession>
<sequence length="67" mass="7793">MNTYAHHAAQAIKSLFKHAFGRCAGALRALRPQRRRVIEIEYRRRPEAGTRRSAVIHIDARGRRQRS</sequence>
<name>A0A494XKH2_9BURK</name>
<dbReference type="EMBL" id="RBZU01000009">
    <property type="protein sequence ID" value="RKP50232.1"/>
    <property type="molecule type" value="Genomic_DNA"/>
</dbReference>
<comment type="caution">
    <text evidence="1">The sequence shown here is derived from an EMBL/GenBank/DDBJ whole genome shotgun (WGS) entry which is preliminary data.</text>
</comment>
<proteinExistence type="predicted"/>
<protein>
    <submittedName>
        <fullName evidence="1">Uncharacterized protein</fullName>
    </submittedName>
</protein>
<reference evidence="1 2" key="1">
    <citation type="submission" date="2018-10" db="EMBL/GenBank/DDBJ databases">
        <title>Robbsia sp. DHC34, isolated from soil.</title>
        <authorList>
            <person name="Gao Z.-H."/>
            <person name="Qiu L.-H."/>
        </authorList>
    </citation>
    <scope>NUCLEOTIDE SEQUENCE [LARGE SCALE GENOMIC DNA]</scope>
    <source>
        <strain evidence="1 2">DHC34</strain>
    </source>
</reference>
<gene>
    <name evidence="1" type="ORF">D7S86_19075</name>
</gene>
<evidence type="ECO:0000313" key="1">
    <source>
        <dbReference type="EMBL" id="RKP50232.1"/>
    </source>
</evidence>
<evidence type="ECO:0000313" key="2">
    <source>
        <dbReference type="Proteomes" id="UP000270342"/>
    </source>
</evidence>